<dbReference type="Proteomes" id="UP000554482">
    <property type="component" value="Unassembled WGS sequence"/>
</dbReference>
<proteinExistence type="predicted"/>
<reference evidence="1 2" key="1">
    <citation type="submission" date="2020-06" db="EMBL/GenBank/DDBJ databases">
        <title>Transcriptomic and genomic resources for Thalictrum thalictroides and T. hernandezii: Facilitating candidate gene discovery in an emerging model plant lineage.</title>
        <authorList>
            <person name="Arias T."/>
            <person name="Riano-Pachon D.M."/>
            <person name="Di Stilio V.S."/>
        </authorList>
    </citation>
    <scope>NUCLEOTIDE SEQUENCE [LARGE SCALE GENOMIC DNA]</scope>
    <source>
        <strain evidence="2">cv. WT478/WT964</strain>
        <tissue evidence="1">Leaves</tissue>
    </source>
</reference>
<dbReference type="AlphaFoldDB" id="A0A7J6UUW2"/>
<dbReference type="PANTHER" id="PTHR33978">
    <property type="entry name" value="SERINE/THREONINE-KINASE"/>
    <property type="match status" value="1"/>
</dbReference>
<organism evidence="1 2">
    <name type="scientific">Thalictrum thalictroides</name>
    <name type="common">Rue-anemone</name>
    <name type="synonym">Anemone thalictroides</name>
    <dbReference type="NCBI Taxonomy" id="46969"/>
    <lineage>
        <taxon>Eukaryota</taxon>
        <taxon>Viridiplantae</taxon>
        <taxon>Streptophyta</taxon>
        <taxon>Embryophyta</taxon>
        <taxon>Tracheophyta</taxon>
        <taxon>Spermatophyta</taxon>
        <taxon>Magnoliopsida</taxon>
        <taxon>Ranunculales</taxon>
        <taxon>Ranunculaceae</taxon>
        <taxon>Thalictroideae</taxon>
        <taxon>Thalictrum</taxon>
    </lineage>
</organism>
<gene>
    <name evidence="1" type="ORF">FRX31_034381</name>
</gene>
<keyword evidence="2" id="KW-1185">Reference proteome</keyword>
<name>A0A7J6UUW2_THATH</name>
<dbReference type="EMBL" id="JABWDY010043291">
    <property type="protein sequence ID" value="KAF5176030.1"/>
    <property type="molecule type" value="Genomic_DNA"/>
</dbReference>
<dbReference type="OrthoDB" id="1920208at2759"/>
<protein>
    <submittedName>
        <fullName evidence="1">Uncharacterized protein</fullName>
    </submittedName>
</protein>
<sequence>MKKHIEQDSMAVHSDYQNQQVKQKNVECEQEQKSMAIWDCGSPLYDASELVSLCHLIERNIMILPFSTNQSSSSVTDSVPVFKSQKEMNGRNSKTGFLRELSGIMFLKRKTSIREGKKMAKSMKTVLHKAFKWF</sequence>
<dbReference type="PANTHER" id="PTHR33978:SF18">
    <property type="entry name" value="OS01G0656300 PROTEIN"/>
    <property type="match status" value="1"/>
</dbReference>
<evidence type="ECO:0000313" key="2">
    <source>
        <dbReference type="Proteomes" id="UP000554482"/>
    </source>
</evidence>
<comment type="caution">
    <text evidence="1">The sequence shown here is derived from an EMBL/GenBank/DDBJ whole genome shotgun (WGS) entry which is preliminary data.</text>
</comment>
<accession>A0A7J6UUW2</accession>
<evidence type="ECO:0000313" key="1">
    <source>
        <dbReference type="EMBL" id="KAF5176030.1"/>
    </source>
</evidence>